<dbReference type="Gene3D" id="3.40.50.300">
    <property type="entry name" value="P-loop containing nucleotide triphosphate hydrolases"/>
    <property type="match status" value="1"/>
</dbReference>
<feature type="region of interest" description="Disordered" evidence="11">
    <location>
        <begin position="276"/>
        <end position="296"/>
    </location>
</feature>
<accession>A0A2Z6IBU9</accession>
<dbReference type="SUPFAM" id="SSF161098">
    <property type="entry name" value="MetI-like"/>
    <property type="match status" value="1"/>
</dbReference>
<dbReference type="InterPro" id="IPR000515">
    <property type="entry name" value="MetI-like"/>
</dbReference>
<dbReference type="InterPro" id="IPR003439">
    <property type="entry name" value="ABC_transporter-like_ATP-bd"/>
</dbReference>
<feature type="transmembrane region" description="Helical" evidence="10">
    <location>
        <begin position="29"/>
        <end position="46"/>
    </location>
</feature>
<comment type="similarity">
    <text evidence="2">Belongs to the ABC transporter superfamily.</text>
</comment>
<feature type="compositionally biased region" description="Polar residues" evidence="11">
    <location>
        <begin position="276"/>
        <end position="288"/>
    </location>
</feature>
<feature type="transmembrane region" description="Helical" evidence="10">
    <location>
        <begin position="84"/>
        <end position="106"/>
    </location>
</feature>
<keyword evidence="3 10" id="KW-0813">Transport</keyword>
<evidence type="ECO:0000256" key="3">
    <source>
        <dbReference type="ARBA" id="ARBA00022448"/>
    </source>
</evidence>
<keyword evidence="5 10" id="KW-0812">Transmembrane</keyword>
<evidence type="ECO:0000259" key="12">
    <source>
        <dbReference type="PROSITE" id="PS50893"/>
    </source>
</evidence>
<dbReference type="PROSITE" id="PS50893">
    <property type="entry name" value="ABC_TRANSPORTER_2"/>
    <property type="match status" value="1"/>
</dbReference>
<dbReference type="RefSeq" id="WP_170143911.1">
    <property type="nucleotide sequence ID" value="NZ_AP018786.1"/>
</dbReference>
<evidence type="ECO:0000256" key="8">
    <source>
        <dbReference type="ARBA" id="ARBA00022989"/>
    </source>
</evidence>
<keyword evidence="4" id="KW-1003">Cell membrane</keyword>
<comment type="subcellular location">
    <subcellularLocation>
        <location evidence="1 10">Cell membrane</location>
        <topology evidence="1 10">Multi-pass membrane protein</topology>
    </subcellularLocation>
</comment>
<evidence type="ECO:0000256" key="5">
    <source>
        <dbReference type="ARBA" id="ARBA00022692"/>
    </source>
</evidence>
<sequence length="551" mass="59042">MTTPTPFVRKDDFSTSPEKRPSGVDLGGVARRALLPLLILLAWYLAAEARLFPPLLLPSPVRVFGAAAELLETGELAKHAAASLARVVSGFLISAAAALFLAFLFYRRRRWEEGASIVLESLRVVPPLSLVPLLILWLGIGEAPKLAIVVLSSFFPVYLNALSSLRAVEARWREYARAFELTPGECLRHIHVPGAIGGLLTGLRLGFGYAWRALIGSELIAAASGLGYLIEDASSMARTDVVFVGVLTIALLGILCDVLFQKGAEYFEARMRRTKSLTPPVTPPTSQNASHAAASASHKASEHDLPAVRIEMLGKTFPGGTAPFEALTDTFPAGRVTALLGRSGCGKTTLLKIVAGLSAPTAGCVRFERKAGSGAAALRPAIGIVFQSPMLLDWKTVVENVEMGILHVPETERRERALAALDVVGLGERADACPEELSGGMAQRVGFARALARNPEVLLMDEPFGALDALTRTALQRRCRTILAERPMTVLLITHDVREAVRLGDEIRILEAGRLVTEPAVSDPAEREAGLEAAALEERILTRLLGGASLQ</sequence>
<keyword evidence="15" id="KW-1185">Reference proteome</keyword>
<dbReference type="SMART" id="SM00382">
    <property type="entry name" value="AAA"/>
    <property type="match status" value="1"/>
</dbReference>
<dbReference type="GO" id="GO:0005886">
    <property type="term" value="C:plasma membrane"/>
    <property type="evidence" value="ECO:0007669"/>
    <property type="project" value="UniProtKB-SubCell"/>
</dbReference>
<evidence type="ECO:0000256" key="6">
    <source>
        <dbReference type="ARBA" id="ARBA00022741"/>
    </source>
</evidence>
<evidence type="ECO:0000256" key="10">
    <source>
        <dbReference type="RuleBase" id="RU363032"/>
    </source>
</evidence>
<reference evidence="14 15" key="1">
    <citation type="journal article" date="2018" name="Int. J. Syst. Evol. Microbiol.">
        <title>Mesosutterella multiformis gen. nov., sp. nov., a member of the family Sutterellaceae and Sutterella megalosphaeroides sp. nov., isolated from human faeces.</title>
        <authorList>
            <person name="Sakamoto M."/>
            <person name="Ikeyama N."/>
            <person name="Kunihiro T."/>
            <person name="Iino T."/>
            <person name="Yuki M."/>
            <person name="Ohkuma M."/>
        </authorList>
    </citation>
    <scope>NUCLEOTIDE SEQUENCE [LARGE SCALE GENOMIC DNA]</scope>
    <source>
        <strain evidence="14 15">6FBBBH3</strain>
    </source>
</reference>
<evidence type="ECO:0000256" key="9">
    <source>
        <dbReference type="ARBA" id="ARBA00023136"/>
    </source>
</evidence>
<organism evidence="14 15">
    <name type="scientific">Sutterella megalosphaeroides</name>
    <dbReference type="NCBI Taxonomy" id="2494234"/>
    <lineage>
        <taxon>Bacteria</taxon>
        <taxon>Pseudomonadati</taxon>
        <taxon>Pseudomonadota</taxon>
        <taxon>Betaproteobacteria</taxon>
        <taxon>Burkholderiales</taxon>
        <taxon>Sutterellaceae</taxon>
        <taxon>Sutterella</taxon>
    </lineage>
</organism>
<dbReference type="Pfam" id="PF00528">
    <property type="entry name" value="BPD_transp_1"/>
    <property type="match status" value="1"/>
</dbReference>
<evidence type="ECO:0000313" key="14">
    <source>
        <dbReference type="EMBL" id="BBF23989.1"/>
    </source>
</evidence>
<dbReference type="Gene3D" id="1.10.3720.10">
    <property type="entry name" value="MetI-like"/>
    <property type="match status" value="1"/>
</dbReference>
<dbReference type="Pfam" id="PF00005">
    <property type="entry name" value="ABC_tran"/>
    <property type="match status" value="1"/>
</dbReference>
<dbReference type="InterPro" id="IPR035906">
    <property type="entry name" value="MetI-like_sf"/>
</dbReference>
<evidence type="ECO:0000256" key="2">
    <source>
        <dbReference type="ARBA" id="ARBA00005417"/>
    </source>
</evidence>
<dbReference type="PROSITE" id="PS00211">
    <property type="entry name" value="ABC_TRANSPORTER_1"/>
    <property type="match status" value="1"/>
</dbReference>
<feature type="domain" description="ABC transporter" evidence="12">
    <location>
        <begin position="308"/>
        <end position="537"/>
    </location>
</feature>
<dbReference type="GO" id="GO:0016887">
    <property type="term" value="F:ATP hydrolysis activity"/>
    <property type="evidence" value="ECO:0007669"/>
    <property type="project" value="InterPro"/>
</dbReference>
<protein>
    <recommendedName>
        <fullName evidence="16">ABC transporter permease</fullName>
    </recommendedName>
</protein>
<gene>
    <name evidence="14" type="ORF">SUTMEG_18800</name>
</gene>
<dbReference type="PANTHER" id="PTHR42788">
    <property type="entry name" value="TAURINE IMPORT ATP-BINDING PROTEIN-RELATED"/>
    <property type="match status" value="1"/>
</dbReference>
<keyword evidence="9 10" id="KW-0472">Membrane</keyword>
<dbReference type="KEGG" id="sutt:SUTMEG_18800"/>
<evidence type="ECO:0000259" key="13">
    <source>
        <dbReference type="PROSITE" id="PS50928"/>
    </source>
</evidence>
<keyword evidence="6" id="KW-0547">Nucleotide-binding</keyword>
<keyword evidence="8 10" id="KW-1133">Transmembrane helix</keyword>
<dbReference type="InterPro" id="IPR050166">
    <property type="entry name" value="ABC_transporter_ATP-bind"/>
</dbReference>
<dbReference type="CDD" id="cd06261">
    <property type="entry name" value="TM_PBP2"/>
    <property type="match status" value="1"/>
</dbReference>
<evidence type="ECO:0000256" key="1">
    <source>
        <dbReference type="ARBA" id="ARBA00004651"/>
    </source>
</evidence>
<feature type="transmembrane region" description="Helical" evidence="10">
    <location>
        <begin position="146"/>
        <end position="168"/>
    </location>
</feature>
<evidence type="ECO:0000256" key="7">
    <source>
        <dbReference type="ARBA" id="ARBA00022840"/>
    </source>
</evidence>
<evidence type="ECO:0008006" key="16">
    <source>
        <dbReference type="Google" id="ProtNLM"/>
    </source>
</evidence>
<dbReference type="GO" id="GO:0005524">
    <property type="term" value="F:ATP binding"/>
    <property type="evidence" value="ECO:0007669"/>
    <property type="project" value="UniProtKB-KW"/>
</dbReference>
<dbReference type="InterPro" id="IPR017871">
    <property type="entry name" value="ABC_transporter-like_CS"/>
</dbReference>
<dbReference type="InterPro" id="IPR003593">
    <property type="entry name" value="AAA+_ATPase"/>
</dbReference>
<feature type="domain" description="ABC transmembrane type-1" evidence="13">
    <location>
        <begin position="80"/>
        <end position="260"/>
    </location>
</feature>
<dbReference type="PANTHER" id="PTHR42788:SF13">
    <property type="entry name" value="ALIPHATIC SULFONATES IMPORT ATP-BINDING PROTEIN SSUB"/>
    <property type="match status" value="1"/>
</dbReference>
<feature type="transmembrane region" description="Helical" evidence="10">
    <location>
        <begin position="118"/>
        <end position="140"/>
    </location>
</feature>
<dbReference type="AlphaFoldDB" id="A0A2Z6IBU9"/>
<feature type="compositionally biased region" description="Basic and acidic residues" evidence="11">
    <location>
        <begin position="8"/>
        <end position="22"/>
    </location>
</feature>
<evidence type="ECO:0000256" key="4">
    <source>
        <dbReference type="ARBA" id="ARBA00022475"/>
    </source>
</evidence>
<dbReference type="PROSITE" id="PS50928">
    <property type="entry name" value="ABC_TM1"/>
    <property type="match status" value="1"/>
</dbReference>
<dbReference type="GO" id="GO:0055085">
    <property type="term" value="P:transmembrane transport"/>
    <property type="evidence" value="ECO:0007669"/>
    <property type="project" value="InterPro"/>
</dbReference>
<comment type="similarity">
    <text evidence="10">Belongs to the binding-protein-dependent transport system permease family.</text>
</comment>
<proteinExistence type="inferred from homology"/>
<dbReference type="InterPro" id="IPR027417">
    <property type="entry name" value="P-loop_NTPase"/>
</dbReference>
<dbReference type="Proteomes" id="UP000271003">
    <property type="component" value="Chromosome"/>
</dbReference>
<feature type="region of interest" description="Disordered" evidence="11">
    <location>
        <begin position="1"/>
        <end position="23"/>
    </location>
</feature>
<evidence type="ECO:0000313" key="15">
    <source>
        <dbReference type="Proteomes" id="UP000271003"/>
    </source>
</evidence>
<name>A0A2Z6IBU9_9BURK</name>
<feature type="transmembrane region" description="Helical" evidence="10">
    <location>
        <begin position="242"/>
        <end position="260"/>
    </location>
</feature>
<evidence type="ECO:0000256" key="11">
    <source>
        <dbReference type="SAM" id="MobiDB-lite"/>
    </source>
</evidence>
<keyword evidence="7" id="KW-0067">ATP-binding</keyword>
<dbReference type="SUPFAM" id="SSF52540">
    <property type="entry name" value="P-loop containing nucleoside triphosphate hydrolases"/>
    <property type="match status" value="1"/>
</dbReference>
<dbReference type="EMBL" id="AP018786">
    <property type="protein sequence ID" value="BBF23989.1"/>
    <property type="molecule type" value="Genomic_DNA"/>
</dbReference>